<dbReference type="Gene3D" id="3.60.10.10">
    <property type="entry name" value="Endonuclease/exonuclease/phosphatase"/>
    <property type="match status" value="1"/>
</dbReference>
<keyword evidence="1" id="KW-0808">Transferase</keyword>
<dbReference type="OrthoDB" id="5953030at2759"/>
<evidence type="ECO:0000313" key="2">
    <source>
        <dbReference type="Proteomes" id="UP001152795"/>
    </source>
</evidence>
<dbReference type="PANTHER" id="PTHR33776:SF3">
    <property type="entry name" value="PHD-TYPE DOMAIN-CONTAINING PROTEIN"/>
    <property type="match status" value="1"/>
</dbReference>
<sequence length="176" mass="20140">MANLGQEINKKFPTTKLIISELITRNDNQQINTKVKQVNTKLSQLKGFKIVHLNIASLMKHKDELSIFISLQPFDVLCINETRLDSSTYNSEVEIAGCDLIRKDRNRNEGGVAIYVRSVIPYINRTELSPDTAEAICLKIRKPKSKPLLVSTWYRPPGSKPQFFNDFETFLKNIDN</sequence>
<keyword evidence="2" id="KW-1185">Reference proteome</keyword>
<dbReference type="InterPro" id="IPR036691">
    <property type="entry name" value="Endo/exonu/phosph_ase_sf"/>
</dbReference>
<dbReference type="EMBL" id="CACRXK020000053">
    <property type="protein sequence ID" value="CAB3977530.1"/>
    <property type="molecule type" value="Genomic_DNA"/>
</dbReference>
<comment type="caution">
    <text evidence="1">The sequence shown here is derived from an EMBL/GenBank/DDBJ whole genome shotgun (WGS) entry which is preliminary data.</text>
</comment>
<evidence type="ECO:0000313" key="1">
    <source>
        <dbReference type="EMBL" id="CAB3977530.1"/>
    </source>
</evidence>
<reference evidence="1" key="1">
    <citation type="submission" date="2020-04" db="EMBL/GenBank/DDBJ databases">
        <authorList>
            <person name="Alioto T."/>
            <person name="Alioto T."/>
            <person name="Gomez Garrido J."/>
        </authorList>
    </citation>
    <scope>NUCLEOTIDE SEQUENCE</scope>
    <source>
        <strain evidence="1">A484AB</strain>
    </source>
</reference>
<organism evidence="1 2">
    <name type="scientific">Paramuricea clavata</name>
    <name type="common">Red gorgonian</name>
    <name type="synonym">Violescent sea-whip</name>
    <dbReference type="NCBI Taxonomy" id="317549"/>
    <lineage>
        <taxon>Eukaryota</taxon>
        <taxon>Metazoa</taxon>
        <taxon>Cnidaria</taxon>
        <taxon>Anthozoa</taxon>
        <taxon>Octocorallia</taxon>
        <taxon>Malacalcyonacea</taxon>
        <taxon>Plexauridae</taxon>
        <taxon>Paramuricea</taxon>
    </lineage>
</organism>
<name>A0A6S7FS80_PARCT</name>
<protein>
    <submittedName>
        <fullName evidence="1">RNA-directed DNA polymerase from transposon BS</fullName>
    </submittedName>
</protein>
<dbReference type="SUPFAM" id="SSF56219">
    <property type="entry name" value="DNase I-like"/>
    <property type="match status" value="1"/>
</dbReference>
<dbReference type="PANTHER" id="PTHR33776">
    <property type="entry name" value="ENDO/EXONUCLEASE/PHOSPHATASE DOMAIN-CONTAINING PROTEIN"/>
    <property type="match status" value="1"/>
</dbReference>
<proteinExistence type="predicted"/>
<dbReference type="Proteomes" id="UP001152795">
    <property type="component" value="Unassembled WGS sequence"/>
</dbReference>
<dbReference type="AlphaFoldDB" id="A0A6S7FS80"/>
<keyword evidence="1" id="KW-0548">Nucleotidyltransferase</keyword>
<dbReference type="GO" id="GO:0003964">
    <property type="term" value="F:RNA-directed DNA polymerase activity"/>
    <property type="evidence" value="ECO:0007669"/>
    <property type="project" value="UniProtKB-KW"/>
</dbReference>
<keyword evidence="1" id="KW-0695">RNA-directed DNA polymerase</keyword>
<accession>A0A6S7FS80</accession>
<gene>
    <name evidence="1" type="ORF">PACLA_8A000365</name>
</gene>